<keyword evidence="2" id="KW-0805">Transcription regulation</keyword>
<protein>
    <submittedName>
        <fullName evidence="7">Velvet factor-domain-containing protein</fullName>
    </submittedName>
</protein>
<evidence type="ECO:0000256" key="3">
    <source>
        <dbReference type="ARBA" id="ARBA00023163"/>
    </source>
</evidence>
<proteinExistence type="predicted"/>
<keyword evidence="4" id="KW-0539">Nucleus</keyword>
<name>A0A550CQ79_9AGAR</name>
<evidence type="ECO:0000256" key="1">
    <source>
        <dbReference type="ARBA" id="ARBA00004123"/>
    </source>
</evidence>
<dbReference type="InterPro" id="IPR021740">
    <property type="entry name" value="Velvet"/>
</dbReference>
<gene>
    <name evidence="7" type="ORF">BD626DRAFT_397251</name>
</gene>
<dbReference type="Gene3D" id="2.60.40.3960">
    <property type="entry name" value="Velvet domain"/>
    <property type="match status" value="1"/>
</dbReference>
<feature type="domain" description="Velvet" evidence="6">
    <location>
        <begin position="39"/>
        <end position="239"/>
    </location>
</feature>
<evidence type="ECO:0000259" key="6">
    <source>
        <dbReference type="PROSITE" id="PS51821"/>
    </source>
</evidence>
<dbReference type="AlphaFoldDB" id="A0A550CQ79"/>
<dbReference type="Pfam" id="PF11754">
    <property type="entry name" value="Velvet"/>
    <property type="match status" value="2"/>
</dbReference>
<organism evidence="7 8">
    <name type="scientific">Schizophyllum amplum</name>
    <dbReference type="NCBI Taxonomy" id="97359"/>
    <lineage>
        <taxon>Eukaryota</taxon>
        <taxon>Fungi</taxon>
        <taxon>Dikarya</taxon>
        <taxon>Basidiomycota</taxon>
        <taxon>Agaricomycotina</taxon>
        <taxon>Agaricomycetes</taxon>
        <taxon>Agaricomycetidae</taxon>
        <taxon>Agaricales</taxon>
        <taxon>Schizophyllaceae</taxon>
        <taxon>Schizophyllum</taxon>
    </lineage>
</organism>
<dbReference type="InterPro" id="IPR038491">
    <property type="entry name" value="Velvet_dom_sf"/>
</dbReference>
<dbReference type="Proteomes" id="UP000320762">
    <property type="component" value="Unassembled WGS sequence"/>
</dbReference>
<accession>A0A550CQ79</accession>
<dbReference type="PROSITE" id="PS51821">
    <property type="entry name" value="VELVET"/>
    <property type="match status" value="1"/>
</dbReference>
<keyword evidence="8" id="KW-1185">Reference proteome</keyword>
<dbReference type="InterPro" id="IPR037525">
    <property type="entry name" value="Velvet_dom"/>
</dbReference>
<evidence type="ECO:0000256" key="2">
    <source>
        <dbReference type="ARBA" id="ARBA00023015"/>
    </source>
</evidence>
<dbReference type="PANTHER" id="PTHR33572:SF3">
    <property type="entry name" value="VELVET COMPLEX SUBUNIT B"/>
    <property type="match status" value="1"/>
</dbReference>
<dbReference type="STRING" id="97359.A0A550CQ79"/>
<reference evidence="7 8" key="1">
    <citation type="journal article" date="2019" name="New Phytol.">
        <title>Comparative genomics reveals unique wood-decay strategies and fruiting body development in the Schizophyllaceae.</title>
        <authorList>
            <person name="Almasi E."/>
            <person name="Sahu N."/>
            <person name="Krizsan K."/>
            <person name="Balint B."/>
            <person name="Kovacs G.M."/>
            <person name="Kiss B."/>
            <person name="Cseklye J."/>
            <person name="Drula E."/>
            <person name="Henrissat B."/>
            <person name="Nagy I."/>
            <person name="Chovatia M."/>
            <person name="Adam C."/>
            <person name="LaButti K."/>
            <person name="Lipzen A."/>
            <person name="Riley R."/>
            <person name="Grigoriev I.V."/>
            <person name="Nagy L.G."/>
        </authorList>
    </citation>
    <scope>NUCLEOTIDE SEQUENCE [LARGE SCALE GENOMIC DNA]</scope>
    <source>
        <strain evidence="7 8">NL-1724</strain>
    </source>
</reference>
<comment type="caution">
    <text evidence="7">The sequence shown here is derived from an EMBL/GenBank/DDBJ whole genome shotgun (WGS) entry which is preliminary data.</text>
</comment>
<keyword evidence="3" id="KW-0804">Transcription</keyword>
<evidence type="ECO:0000256" key="4">
    <source>
        <dbReference type="ARBA" id="ARBA00023242"/>
    </source>
</evidence>
<dbReference type="OrthoDB" id="5599552at2759"/>
<feature type="region of interest" description="Disordered" evidence="5">
    <location>
        <begin position="238"/>
        <end position="264"/>
    </location>
</feature>
<evidence type="ECO:0000256" key="5">
    <source>
        <dbReference type="SAM" id="MobiDB-lite"/>
    </source>
</evidence>
<dbReference type="GO" id="GO:0005634">
    <property type="term" value="C:nucleus"/>
    <property type="evidence" value="ECO:0007669"/>
    <property type="project" value="UniProtKB-SubCell"/>
</dbReference>
<dbReference type="PANTHER" id="PTHR33572">
    <property type="entry name" value="SPORE DEVELOPMENT REGULATOR VOSA"/>
    <property type="match status" value="1"/>
</dbReference>
<sequence length="264" mass="29277">MYQPQTVHRGTAPADALPAERAPRLIGHPIHFASGPFAGRTIRAALDEIQQAQLGRKYARVDRRPLDPPPAVRLRLFEVYDLGTDREMEAEFGEYGDVLGLGFVCTLDLFPLPEGRSPGPYGEPPVHRVGGCAIYESEKATNALVGSTFVQPTCVTFEGRQTLVFVFSDLAVKHEGDFLLRYRVFDLFSLPRGHRDLAMQAECYGGVFHIYTTKDFPGLQPSTDLTKQFAKVGVRLNVRDSGKRGGGATKRRKRSDSYEDDDSS</sequence>
<evidence type="ECO:0000313" key="7">
    <source>
        <dbReference type="EMBL" id="TRM66928.1"/>
    </source>
</evidence>
<evidence type="ECO:0000313" key="8">
    <source>
        <dbReference type="Proteomes" id="UP000320762"/>
    </source>
</evidence>
<dbReference type="EMBL" id="VDMD01000003">
    <property type="protein sequence ID" value="TRM66928.1"/>
    <property type="molecule type" value="Genomic_DNA"/>
</dbReference>
<comment type="subcellular location">
    <subcellularLocation>
        <location evidence="1">Nucleus</location>
    </subcellularLocation>
</comment>